<protein>
    <submittedName>
        <fullName evidence="1">Uncharacterized protein</fullName>
    </submittedName>
</protein>
<feature type="non-terminal residue" evidence="1">
    <location>
        <position position="1"/>
    </location>
</feature>
<organism evidence="1 2">
    <name type="scientific">Etheostoma spectabile</name>
    <name type="common">orangethroat darter</name>
    <dbReference type="NCBI Taxonomy" id="54343"/>
    <lineage>
        <taxon>Eukaryota</taxon>
        <taxon>Metazoa</taxon>
        <taxon>Chordata</taxon>
        <taxon>Craniata</taxon>
        <taxon>Vertebrata</taxon>
        <taxon>Euteleostomi</taxon>
        <taxon>Actinopterygii</taxon>
        <taxon>Neopterygii</taxon>
        <taxon>Teleostei</taxon>
        <taxon>Neoteleostei</taxon>
        <taxon>Acanthomorphata</taxon>
        <taxon>Eupercaria</taxon>
        <taxon>Perciformes</taxon>
        <taxon>Percoidei</taxon>
        <taxon>Percidae</taxon>
        <taxon>Etheostomatinae</taxon>
        <taxon>Etheostoma</taxon>
    </lineage>
</organism>
<evidence type="ECO:0000313" key="2">
    <source>
        <dbReference type="Proteomes" id="UP000327493"/>
    </source>
</evidence>
<dbReference type="Proteomes" id="UP000327493">
    <property type="component" value="Chromosome 1"/>
</dbReference>
<name>A0A5J5DQD0_9PERO</name>
<comment type="caution">
    <text evidence="1">The sequence shown here is derived from an EMBL/GenBank/DDBJ whole genome shotgun (WGS) entry which is preliminary data.</text>
</comment>
<sequence length="68" mass="7189">RGEVVCWNIFQGSFLCFLSTGRSGGGFLPASQDVGSPSTCLSTHSVLSALPVPLWMPILISPTLIPNQ</sequence>
<evidence type="ECO:0000313" key="1">
    <source>
        <dbReference type="EMBL" id="KAA8595565.1"/>
    </source>
</evidence>
<accession>A0A5J5DQD0</accession>
<gene>
    <name evidence="1" type="ORF">FQN60_010856</name>
</gene>
<keyword evidence="2" id="KW-1185">Reference proteome</keyword>
<proteinExistence type="predicted"/>
<feature type="non-terminal residue" evidence="1">
    <location>
        <position position="68"/>
    </location>
</feature>
<dbReference type="AlphaFoldDB" id="A0A5J5DQD0"/>
<reference evidence="1 2" key="1">
    <citation type="submission" date="2019-08" db="EMBL/GenBank/DDBJ databases">
        <title>A chromosome-level genome assembly, high-density linkage maps, and genome scans reveal the genomic architecture of hybrid incompatibilities underlying speciation via character displacement in darters (Percidae: Etheostominae).</title>
        <authorList>
            <person name="Moran R.L."/>
            <person name="Catchen J.M."/>
            <person name="Fuller R.C."/>
        </authorList>
    </citation>
    <scope>NUCLEOTIDE SEQUENCE [LARGE SCALE GENOMIC DNA]</scope>
    <source>
        <strain evidence="1">EspeVRDwgs_2016</strain>
        <tissue evidence="1">Muscle</tissue>
    </source>
</reference>
<dbReference type="EMBL" id="VOFY01000001">
    <property type="protein sequence ID" value="KAA8595565.1"/>
    <property type="molecule type" value="Genomic_DNA"/>
</dbReference>